<dbReference type="GO" id="GO:0005524">
    <property type="term" value="F:ATP binding"/>
    <property type="evidence" value="ECO:0007669"/>
    <property type="project" value="UniProtKB-KW"/>
</dbReference>
<proteinExistence type="predicted"/>
<dbReference type="Pfam" id="PF20161">
    <property type="entry name" value="VpsR"/>
    <property type="match status" value="1"/>
</dbReference>
<dbReference type="InterPro" id="IPR025944">
    <property type="entry name" value="Sigma_54_int_dom_CS"/>
</dbReference>
<evidence type="ECO:0000256" key="5">
    <source>
        <dbReference type="SAM" id="MobiDB-lite"/>
    </source>
</evidence>
<dbReference type="Proteomes" id="UP000199706">
    <property type="component" value="Unassembled WGS sequence"/>
</dbReference>
<dbReference type="EMBL" id="FNCJ01000008">
    <property type="protein sequence ID" value="SDH24165.1"/>
    <property type="molecule type" value="Genomic_DNA"/>
</dbReference>
<evidence type="ECO:0000256" key="3">
    <source>
        <dbReference type="ARBA" id="ARBA00023015"/>
    </source>
</evidence>
<dbReference type="InterPro" id="IPR027417">
    <property type="entry name" value="P-loop_NTPase"/>
</dbReference>
<keyword evidence="1" id="KW-0547">Nucleotide-binding</keyword>
<dbReference type="PROSITE" id="PS00688">
    <property type="entry name" value="SIGMA54_INTERACT_3"/>
    <property type="match status" value="1"/>
</dbReference>
<dbReference type="InterPro" id="IPR045343">
    <property type="entry name" value="VpsR"/>
</dbReference>
<dbReference type="OrthoDB" id="9761705at2"/>
<dbReference type="InterPro" id="IPR011006">
    <property type="entry name" value="CheY-like_superfamily"/>
</dbReference>
<reference evidence="7 8" key="1">
    <citation type="submission" date="2016-10" db="EMBL/GenBank/DDBJ databases">
        <authorList>
            <person name="de Groot N.N."/>
        </authorList>
    </citation>
    <scope>NUCLEOTIDE SEQUENCE [LARGE SCALE GENOMIC DNA]</scope>
    <source>
        <strain evidence="7 8">LMG 2247</strain>
    </source>
</reference>
<evidence type="ECO:0000313" key="7">
    <source>
        <dbReference type="EMBL" id="SDH24165.1"/>
    </source>
</evidence>
<evidence type="ECO:0000256" key="2">
    <source>
        <dbReference type="ARBA" id="ARBA00022840"/>
    </source>
</evidence>
<dbReference type="Gene3D" id="1.10.8.60">
    <property type="match status" value="1"/>
</dbReference>
<evidence type="ECO:0000256" key="4">
    <source>
        <dbReference type="ARBA" id="ARBA00023163"/>
    </source>
</evidence>
<dbReference type="InterPro" id="IPR002197">
    <property type="entry name" value="HTH_Fis"/>
</dbReference>
<dbReference type="GO" id="GO:0043565">
    <property type="term" value="F:sequence-specific DNA binding"/>
    <property type="evidence" value="ECO:0007669"/>
    <property type="project" value="InterPro"/>
</dbReference>
<dbReference type="InterPro" id="IPR003593">
    <property type="entry name" value="AAA+_ATPase"/>
</dbReference>
<dbReference type="SUPFAM" id="SSF52540">
    <property type="entry name" value="P-loop containing nucleoside triphosphate hydrolases"/>
    <property type="match status" value="1"/>
</dbReference>
<dbReference type="SUPFAM" id="SSF46689">
    <property type="entry name" value="Homeodomain-like"/>
    <property type="match status" value="1"/>
</dbReference>
<keyword evidence="3" id="KW-0805">Transcription regulation</keyword>
<sequence length="482" mass="52955">MNVSDTPHDIERTVLCVSARPDEILAKFLSACGWQVVHAKTTAIAERMIERDNIKVGLIELPEDCTTQYLSALETCMRRGEANWVAQIAPGQAENELVGRFILDYCFDFVTRPCLNERLLFTLGHAHGLSNLRKARVTPEPSMGRHEMVGQCEAMLQLYRHIDKCAATDAPVFVAGESGTGKELTARAIHVRSSRSAQAFVAINCAAIPPTLLQAELFGHERGAFTGAVQRKTGRIESAHQGTLFLDEIGDMPHECQAVLLRFLQEGTIERLGGSSEIKVDVRVISATHVDLEKAVEDGRFRSDLYHRLCVLRLIEPPLRERGGDIKLLANYALSMYKQDGARKIRGFSSDAVVAMSNYAWPGNVRELINCVRRAVVMSEGRFITAADLGLPQSANAPAVTLAEIRSKAEKDAIEQALQRHGYKLSEAAADLGVSRATLYRLIHANRINQEGAAGRASADAGAPQDDEESERELPSLTVSHH</sequence>
<dbReference type="AlphaFoldDB" id="A0A1G8AT73"/>
<dbReference type="InterPro" id="IPR009057">
    <property type="entry name" value="Homeodomain-like_sf"/>
</dbReference>
<dbReference type="PANTHER" id="PTHR32071:SF120">
    <property type="entry name" value="TRANSCRIPTIONAL REGULATOR-RELATED"/>
    <property type="match status" value="1"/>
</dbReference>
<organism evidence="7 8">
    <name type="scientific">Paraburkholderia phenazinium</name>
    <dbReference type="NCBI Taxonomy" id="60549"/>
    <lineage>
        <taxon>Bacteria</taxon>
        <taxon>Pseudomonadati</taxon>
        <taxon>Pseudomonadota</taxon>
        <taxon>Betaproteobacteria</taxon>
        <taxon>Burkholderiales</taxon>
        <taxon>Burkholderiaceae</taxon>
        <taxon>Paraburkholderia</taxon>
    </lineage>
</organism>
<dbReference type="SMART" id="SM00382">
    <property type="entry name" value="AAA"/>
    <property type="match status" value="1"/>
</dbReference>
<dbReference type="Gene3D" id="1.10.10.60">
    <property type="entry name" value="Homeodomain-like"/>
    <property type="match status" value="1"/>
</dbReference>
<dbReference type="CDD" id="cd00009">
    <property type="entry name" value="AAA"/>
    <property type="match status" value="1"/>
</dbReference>
<keyword evidence="7" id="KW-0238">DNA-binding</keyword>
<dbReference type="SUPFAM" id="SSF52172">
    <property type="entry name" value="CheY-like"/>
    <property type="match status" value="1"/>
</dbReference>
<evidence type="ECO:0000256" key="1">
    <source>
        <dbReference type="ARBA" id="ARBA00022741"/>
    </source>
</evidence>
<keyword evidence="4" id="KW-0804">Transcription</keyword>
<dbReference type="RefSeq" id="WP_090686077.1">
    <property type="nucleotide sequence ID" value="NZ_CADERL010000011.1"/>
</dbReference>
<accession>A0A1G8AT73</accession>
<dbReference type="PROSITE" id="PS50045">
    <property type="entry name" value="SIGMA54_INTERACT_4"/>
    <property type="match status" value="1"/>
</dbReference>
<protein>
    <submittedName>
        <fullName evidence="7">DNA-binding transcriptional response regulator, NtrC family, contains REC, AAA-type ATPase, and a Fis-type DNA-binding domains</fullName>
    </submittedName>
</protein>
<gene>
    <name evidence="7" type="ORF">SAMN05216466_10888</name>
</gene>
<evidence type="ECO:0000313" key="8">
    <source>
        <dbReference type="Proteomes" id="UP000199706"/>
    </source>
</evidence>
<dbReference type="Pfam" id="PF02954">
    <property type="entry name" value="HTH_8"/>
    <property type="match status" value="1"/>
</dbReference>
<dbReference type="FunFam" id="3.40.50.300:FF:000006">
    <property type="entry name" value="DNA-binding transcriptional regulator NtrC"/>
    <property type="match status" value="1"/>
</dbReference>
<name>A0A1G8AT73_9BURK</name>
<dbReference type="Gene3D" id="3.40.50.300">
    <property type="entry name" value="P-loop containing nucleotide triphosphate hydrolases"/>
    <property type="match status" value="1"/>
</dbReference>
<feature type="compositionally biased region" description="Low complexity" evidence="5">
    <location>
        <begin position="452"/>
        <end position="463"/>
    </location>
</feature>
<dbReference type="GO" id="GO:0006355">
    <property type="term" value="P:regulation of DNA-templated transcription"/>
    <property type="evidence" value="ECO:0007669"/>
    <property type="project" value="InterPro"/>
</dbReference>
<keyword evidence="2" id="KW-0067">ATP-binding</keyword>
<dbReference type="InterPro" id="IPR002078">
    <property type="entry name" value="Sigma_54_int"/>
</dbReference>
<dbReference type="InterPro" id="IPR058031">
    <property type="entry name" value="AAA_lid_NorR"/>
</dbReference>
<feature type="region of interest" description="Disordered" evidence="5">
    <location>
        <begin position="452"/>
        <end position="482"/>
    </location>
</feature>
<dbReference type="Pfam" id="PF00158">
    <property type="entry name" value="Sigma54_activat"/>
    <property type="match status" value="1"/>
</dbReference>
<dbReference type="PANTHER" id="PTHR32071">
    <property type="entry name" value="TRANSCRIPTIONAL REGULATORY PROTEIN"/>
    <property type="match status" value="1"/>
</dbReference>
<evidence type="ECO:0000259" key="6">
    <source>
        <dbReference type="PROSITE" id="PS50045"/>
    </source>
</evidence>
<dbReference type="Pfam" id="PF25601">
    <property type="entry name" value="AAA_lid_14"/>
    <property type="match status" value="1"/>
</dbReference>
<feature type="domain" description="Sigma-54 factor interaction" evidence="6">
    <location>
        <begin position="148"/>
        <end position="377"/>
    </location>
</feature>